<feature type="region of interest" description="Disordered" evidence="10">
    <location>
        <begin position="38"/>
        <end position="67"/>
    </location>
</feature>
<evidence type="ECO:0000256" key="3">
    <source>
        <dbReference type="ARBA" id="ARBA00022490"/>
    </source>
</evidence>
<reference evidence="11" key="1">
    <citation type="submission" date="2022-03" db="EMBL/GenBank/DDBJ databases">
        <authorList>
            <person name="Martin C."/>
        </authorList>
    </citation>
    <scope>NUCLEOTIDE SEQUENCE</scope>
</reference>
<feature type="compositionally biased region" description="Basic and acidic residues" evidence="10">
    <location>
        <begin position="1"/>
        <end position="10"/>
    </location>
</feature>
<dbReference type="InterPro" id="IPR012677">
    <property type="entry name" value="Nucleotide-bd_a/b_plait_sf"/>
</dbReference>
<evidence type="ECO:0000256" key="6">
    <source>
        <dbReference type="ARBA" id="ARBA00022884"/>
    </source>
</evidence>
<keyword evidence="2 9" id="KW-0813">Transport</keyword>
<dbReference type="GO" id="GO:0006397">
    <property type="term" value="P:mRNA processing"/>
    <property type="evidence" value="ECO:0007669"/>
    <property type="project" value="UniProtKB-KW"/>
</dbReference>
<dbReference type="PRINTS" id="PR01738">
    <property type="entry name" value="RNABINDINGM8"/>
</dbReference>
<feature type="compositionally biased region" description="Basic and acidic residues" evidence="10">
    <location>
        <begin position="169"/>
        <end position="178"/>
    </location>
</feature>
<evidence type="ECO:0000256" key="5">
    <source>
        <dbReference type="ARBA" id="ARBA00022816"/>
    </source>
</evidence>
<comment type="caution">
    <text evidence="11">The sequence shown here is derived from an EMBL/GenBank/DDBJ whole genome shotgun (WGS) entry which is preliminary data.</text>
</comment>
<dbReference type="GO" id="GO:0051028">
    <property type="term" value="P:mRNA transport"/>
    <property type="evidence" value="ECO:0007669"/>
    <property type="project" value="UniProtKB-KW"/>
</dbReference>
<keyword evidence="5 9" id="KW-0509">mRNA transport</keyword>
<feature type="compositionally biased region" description="Acidic residues" evidence="10">
    <location>
        <begin position="11"/>
        <end position="22"/>
    </location>
</feature>
<evidence type="ECO:0000256" key="4">
    <source>
        <dbReference type="ARBA" id="ARBA00022664"/>
    </source>
</evidence>
<dbReference type="AlphaFoldDB" id="A0A8J1TUL2"/>
<evidence type="ECO:0000256" key="9">
    <source>
        <dbReference type="RuleBase" id="RU361239"/>
    </source>
</evidence>
<keyword evidence="3 9" id="KW-0963">Cytoplasm</keyword>
<keyword evidence="12" id="KW-1185">Reference proteome</keyword>
<keyword evidence="7 9" id="KW-0508">mRNA splicing</keyword>
<keyword evidence="8 9" id="KW-0539">Nucleus</keyword>
<dbReference type="GO" id="GO:0008380">
    <property type="term" value="P:RNA splicing"/>
    <property type="evidence" value="ECO:0007669"/>
    <property type="project" value="UniProtKB-KW"/>
</dbReference>
<comment type="subunit">
    <text evidence="9">Heterodimer with MAGOH. Part of the mRNA splicing-dependent exon junction complex (EJC) complex; the core complex contains CASC3, EIF4A3, MAGOH and RBM8A.</text>
</comment>
<dbReference type="GO" id="GO:0016607">
    <property type="term" value="C:nuclear speck"/>
    <property type="evidence" value="ECO:0007669"/>
    <property type="project" value="UniProtKB-SubCell"/>
</dbReference>
<dbReference type="SMART" id="SM00360">
    <property type="entry name" value="RRM"/>
    <property type="match status" value="1"/>
</dbReference>
<name>A0A8J1TUL2_OWEFU</name>
<comment type="function">
    <text evidence="9">Core component of the splicing-dependent multiprotein exon junction complex (EJC) deposited at splice junctions on mRNAs.</text>
</comment>
<dbReference type="GO" id="GO:0005737">
    <property type="term" value="C:cytoplasm"/>
    <property type="evidence" value="ECO:0007669"/>
    <property type="project" value="UniProtKB-SubCell"/>
</dbReference>
<evidence type="ECO:0000256" key="8">
    <source>
        <dbReference type="ARBA" id="ARBA00023242"/>
    </source>
</evidence>
<dbReference type="InterPro" id="IPR033744">
    <property type="entry name" value="RRM_RBM8"/>
</dbReference>
<feature type="region of interest" description="Disordered" evidence="10">
    <location>
        <begin position="1"/>
        <end position="22"/>
    </location>
</feature>
<evidence type="ECO:0000256" key="10">
    <source>
        <dbReference type="SAM" id="MobiDB-lite"/>
    </source>
</evidence>
<dbReference type="InterPro" id="IPR008111">
    <property type="entry name" value="RNA-bd_8"/>
</dbReference>
<organism evidence="11 12">
    <name type="scientific">Owenia fusiformis</name>
    <name type="common">Polychaete worm</name>
    <dbReference type="NCBI Taxonomy" id="6347"/>
    <lineage>
        <taxon>Eukaryota</taxon>
        <taxon>Metazoa</taxon>
        <taxon>Spiralia</taxon>
        <taxon>Lophotrochozoa</taxon>
        <taxon>Annelida</taxon>
        <taxon>Polychaeta</taxon>
        <taxon>Sedentaria</taxon>
        <taxon>Canalipalpata</taxon>
        <taxon>Sabellida</taxon>
        <taxon>Oweniida</taxon>
        <taxon>Oweniidae</taxon>
        <taxon>Owenia</taxon>
    </lineage>
</organism>
<feature type="compositionally biased region" description="Basic and acidic residues" evidence="10">
    <location>
        <begin position="43"/>
        <end position="53"/>
    </location>
</feature>
<dbReference type="Proteomes" id="UP000749559">
    <property type="component" value="Unassembled WGS sequence"/>
</dbReference>
<dbReference type="EMBL" id="CAIIXF020000010">
    <property type="protein sequence ID" value="CAH1796145.1"/>
    <property type="molecule type" value="Genomic_DNA"/>
</dbReference>
<keyword evidence="6 9" id="KW-0694">RNA-binding</keyword>
<accession>A0A8J1TUL2</accession>
<dbReference type="InterPro" id="IPR035979">
    <property type="entry name" value="RBD_domain_sf"/>
</dbReference>
<dbReference type="OrthoDB" id="15688at2759"/>
<keyword evidence="4 9" id="KW-0507">mRNA processing</keyword>
<evidence type="ECO:0000256" key="7">
    <source>
        <dbReference type="ARBA" id="ARBA00023187"/>
    </source>
</evidence>
<evidence type="ECO:0000256" key="2">
    <source>
        <dbReference type="ARBA" id="ARBA00022448"/>
    </source>
</evidence>
<comment type="subcellular location">
    <subcellularLocation>
        <location evidence="9">Nucleus</location>
    </subcellularLocation>
    <subcellularLocation>
        <location evidence="9">Nucleus speckle</location>
    </subcellularLocation>
    <subcellularLocation>
        <location evidence="9">Cytoplasm</location>
    </subcellularLocation>
</comment>
<dbReference type="Pfam" id="PF00076">
    <property type="entry name" value="RRM_1"/>
    <property type="match status" value="1"/>
</dbReference>
<protein>
    <recommendedName>
        <fullName evidence="9">RNA-binding protein 8A</fullName>
    </recommendedName>
</protein>
<proteinExistence type="inferred from homology"/>
<dbReference type="Gene3D" id="3.30.70.330">
    <property type="match status" value="1"/>
</dbReference>
<evidence type="ECO:0000256" key="1">
    <source>
        <dbReference type="ARBA" id="ARBA00007987"/>
    </source>
</evidence>
<dbReference type="PANTHER" id="PTHR45894">
    <property type="entry name" value="RNA-BINDING PROTEIN 8A"/>
    <property type="match status" value="1"/>
</dbReference>
<feature type="region of interest" description="Disordered" evidence="10">
    <location>
        <begin position="157"/>
        <end position="178"/>
    </location>
</feature>
<dbReference type="SUPFAM" id="SSF54928">
    <property type="entry name" value="RNA-binding domain, RBD"/>
    <property type="match status" value="1"/>
</dbReference>
<dbReference type="GO" id="GO:0003729">
    <property type="term" value="F:mRNA binding"/>
    <property type="evidence" value="ECO:0007669"/>
    <property type="project" value="InterPro"/>
</dbReference>
<evidence type="ECO:0000313" key="11">
    <source>
        <dbReference type="EMBL" id="CAH1796145.1"/>
    </source>
</evidence>
<comment type="similarity">
    <text evidence="1 9">Belongs to the RBM8A family.</text>
</comment>
<dbReference type="CDD" id="cd12324">
    <property type="entry name" value="RRM_RBM8"/>
    <property type="match status" value="1"/>
</dbReference>
<dbReference type="PROSITE" id="PS50102">
    <property type="entry name" value="RRM"/>
    <property type="match status" value="1"/>
</dbReference>
<feature type="compositionally biased region" description="Acidic residues" evidence="10">
    <location>
        <begin position="54"/>
        <end position="63"/>
    </location>
</feature>
<gene>
    <name evidence="11" type="ORF">OFUS_LOCUS20588</name>
</gene>
<sequence length="178" mass="20275">MADVLDLHNEGEEELDFDEDAEGDQGLLKLKEKVKKRKGRGFGGDRTETKNDVQEYEGMEVDAEGGPGPQRSVEGWILFITNVHEEAQEDDIYDKFAEHGEIKNTHLNLDRRTGFLKGYALVEYETFREAQAAIESLNGTDILGQQVNVDWCFVRGPAGKKSSRRRSRRDSDGDRRKR</sequence>
<dbReference type="InterPro" id="IPR000504">
    <property type="entry name" value="RRM_dom"/>
</dbReference>
<dbReference type="FunFam" id="3.30.70.330:FF:000157">
    <property type="entry name" value="RNA-binding protein 8A"/>
    <property type="match status" value="1"/>
</dbReference>
<evidence type="ECO:0000313" key="12">
    <source>
        <dbReference type="Proteomes" id="UP000749559"/>
    </source>
</evidence>